<comment type="caution">
    <text evidence="3">The sequence shown here is derived from an EMBL/GenBank/DDBJ whole genome shotgun (WGS) entry which is preliminary data.</text>
</comment>
<evidence type="ECO:0000313" key="4">
    <source>
        <dbReference type="Proteomes" id="UP001189757"/>
    </source>
</evidence>
<dbReference type="PROSITE" id="PS51841">
    <property type="entry name" value="LTD"/>
    <property type="match status" value="1"/>
</dbReference>
<dbReference type="Gene3D" id="3.60.10.10">
    <property type="entry name" value="Endonuclease/exonuclease/phosphatase"/>
    <property type="match status" value="1"/>
</dbReference>
<gene>
    <name evidence="3" type="ORF">LMG18101_01298</name>
</gene>
<accession>A0ABM9K1L5</accession>
<feature type="compositionally biased region" description="Low complexity" evidence="1">
    <location>
        <begin position="803"/>
        <end position="824"/>
    </location>
</feature>
<dbReference type="InterPro" id="IPR001322">
    <property type="entry name" value="Lamin_tail_dom"/>
</dbReference>
<organism evidence="3 4">
    <name type="scientific">Ralstonia flaminis</name>
    <dbReference type="NCBI Taxonomy" id="3058597"/>
    <lineage>
        <taxon>Bacteria</taxon>
        <taxon>Pseudomonadati</taxon>
        <taxon>Pseudomonadota</taxon>
        <taxon>Betaproteobacteria</taxon>
        <taxon>Burkholderiales</taxon>
        <taxon>Burkholderiaceae</taxon>
        <taxon>Ralstonia</taxon>
    </lineage>
</organism>
<feature type="region of interest" description="Disordered" evidence="1">
    <location>
        <begin position="795"/>
        <end position="824"/>
    </location>
</feature>
<evidence type="ECO:0000313" key="3">
    <source>
        <dbReference type="EMBL" id="CAJ0811621.1"/>
    </source>
</evidence>
<dbReference type="InterPro" id="IPR005135">
    <property type="entry name" value="Endo/exonuclease/phosphatase"/>
</dbReference>
<dbReference type="CDD" id="cd10283">
    <property type="entry name" value="MnuA_DNase1-like"/>
    <property type="match status" value="1"/>
</dbReference>
<dbReference type="SUPFAM" id="SSF56219">
    <property type="entry name" value="DNase I-like"/>
    <property type="match status" value="1"/>
</dbReference>
<keyword evidence="4" id="KW-1185">Reference proteome</keyword>
<dbReference type="Proteomes" id="UP001189757">
    <property type="component" value="Unassembled WGS sequence"/>
</dbReference>
<dbReference type="PANTHER" id="PTHR42834:SF1">
    <property type="entry name" value="ENDONUCLEASE_EXONUCLEASE_PHOSPHATASE FAMILY PROTEIN (AFU_ORTHOLOGUE AFUA_3G09210)"/>
    <property type="match status" value="1"/>
</dbReference>
<dbReference type="Pfam" id="PF03372">
    <property type="entry name" value="Exo_endo_phos"/>
    <property type="match status" value="1"/>
</dbReference>
<sequence>MSRLWRGTLQPQYNNHRCAIAPLFRPHPMRLHYILPIVLSMALPAHAELIFSEYVEGTSNNKALEIYNPDSTEVDLSLYKVEQYNNGAATPTTSFALTGKLAPGAVYVMAHSTLAGVLGSKVNQTAAFTFNGDDAITLTRSGTVVDHIGQVGYRPAVGYWGTATAGTMDHTLRRKSTVKQGDTNISAVFDPAVQWDAFNVDDFSDLGLYNGQGGTPTPPPVLPVCGAAATHIADVQGAGATSPLAGQNVEIEAVVTADYSGTNGFNGFFVQQPDAQRRKLAGVSEGLFIYAPGVTARAGDLVHLVGKVEEKYGQTQLTLATNGLASCSSGNRVTPADVTLPLADAKSLSAYEGMLVRLPQTLTVSETYELGRYGSVLLSNGRLPLPTNVAPAANGAAAQAAANALNRLVLDDGSNQQNPGTVPYPAPGLSAANPVRAGYTVSGVQGVLEMRYNAWRLQPVPGAAAPVFNAAGNPRTGAPARHAQADVRVASFNVLNYFNGDGKGAGFDDPNNRGAKTQAEFERQEAKIVAAIRAINADVVGLMEIENDGYGDLSAIRRLTSQLGADWRFVDPGVPKLGGDAITVAIIYNSRTVEPVGTVATLAIDDKNRQPLARSFRRIGGTQNFTVVVNHLKSKGCTGATGKDADQGDGQSCWNPTRLRAAGLIADWLATSPTGVADVGKLLIGDLNSYAKEDPVLLFAQKGYADMVAKFVGKDAYSYVFGGESGYIDHALATSGLADRVRAVHEWHINADEPIALEYSFAYKSAEQQQTYYAPDAYRSSDHDPVLVDFALNTQATGGTPGTGSTTPEGSTGTPGGSNNVGDSGSGSLDPLIWLTLTAGMVALARRRSWRA</sequence>
<name>A0ABM9K1L5_9RALS</name>
<dbReference type="EMBL" id="CATZLL010000003">
    <property type="protein sequence ID" value="CAJ0811621.1"/>
    <property type="molecule type" value="Genomic_DNA"/>
</dbReference>
<feature type="domain" description="LTD" evidence="2">
    <location>
        <begin position="37"/>
        <end position="155"/>
    </location>
</feature>
<proteinExistence type="predicted"/>
<evidence type="ECO:0000259" key="2">
    <source>
        <dbReference type="PROSITE" id="PS51841"/>
    </source>
</evidence>
<dbReference type="InterPro" id="IPR036691">
    <property type="entry name" value="Endo/exonu/phosph_ase_sf"/>
</dbReference>
<protein>
    <recommendedName>
        <fullName evidence="2">LTD domain-containing protein</fullName>
    </recommendedName>
</protein>
<dbReference type="PANTHER" id="PTHR42834">
    <property type="entry name" value="ENDONUCLEASE/EXONUCLEASE/PHOSPHATASE FAMILY PROTEIN (AFU_ORTHOLOGUE AFUA_3G09210)"/>
    <property type="match status" value="1"/>
</dbReference>
<dbReference type="CDD" id="cd04486">
    <property type="entry name" value="YhcR_OBF_like"/>
    <property type="match status" value="1"/>
</dbReference>
<reference evidence="3 4" key="1">
    <citation type="submission" date="2023-07" db="EMBL/GenBank/DDBJ databases">
        <authorList>
            <person name="Peeters C."/>
        </authorList>
    </citation>
    <scope>NUCLEOTIDE SEQUENCE [LARGE SCALE GENOMIC DNA]</scope>
    <source>
        <strain evidence="3 4">LMG 18101</strain>
    </source>
</reference>
<dbReference type="Pfam" id="PF00932">
    <property type="entry name" value="LTD"/>
    <property type="match status" value="1"/>
</dbReference>
<evidence type="ECO:0000256" key="1">
    <source>
        <dbReference type="SAM" id="MobiDB-lite"/>
    </source>
</evidence>
<dbReference type="NCBIfam" id="NF033681">
    <property type="entry name" value="ExeM_NucH_DNase"/>
    <property type="match status" value="1"/>
</dbReference>
<dbReference type="InterPro" id="IPR047971">
    <property type="entry name" value="ExeM-like"/>
</dbReference>